<dbReference type="SUPFAM" id="SSF53335">
    <property type="entry name" value="S-adenosyl-L-methionine-dependent methyltransferases"/>
    <property type="match status" value="1"/>
</dbReference>
<evidence type="ECO:0000313" key="2">
    <source>
        <dbReference type="Proteomes" id="UP000886520"/>
    </source>
</evidence>
<dbReference type="PANTHER" id="PTHR39290:SF6">
    <property type="entry name" value="S-ADENOSYL-L-METHIONINE-DEPENDENT METHYLTRANSFERASES SUPERFAMILY PROTEIN"/>
    <property type="match status" value="1"/>
</dbReference>
<evidence type="ECO:0000313" key="1">
    <source>
        <dbReference type="EMBL" id="KAI5065969.1"/>
    </source>
</evidence>
<dbReference type="EMBL" id="JABFUD020000018">
    <property type="protein sequence ID" value="KAI5065969.1"/>
    <property type="molecule type" value="Genomic_DNA"/>
</dbReference>
<proteinExistence type="predicted"/>
<gene>
    <name evidence="1" type="ORF">GOP47_0018593</name>
</gene>
<keyword evidence="2" id="KW-1185">Reference proteome</keyword>
<reference evidence="1" key="1">
    <citation type="submission" date="2021-01" db="EMBL/GenBank/DDBJ databases">
        <title>Adiantum capillus-veneris genome.</title>
        <authorList>
            <person name="Fang Y."/>
            <person name="Liao Q."/>
        </authorList>
    </citation>
    <scope>NUCLEOTIDE SEQUENCE</scope>
    <source>
        <strain evidence="1">H3</strain>
        <tissue evidence="1">Leaf</tissue>
    </source>
</reference>
<dbReference type="Proteomes" id="UP000886520">
    <property type="component" value="Chromosome 18"/>
</dbReference>
<comment type="caution">
    <text evidence="1">The sequence shown here is derived from an EMBL/GenBank/DDBJ whole genome shotgun (WGS) entry which is preliminary data.</text>
</comment>
<organism evidence="1 2">
    <name type="scientific">Adiantum capillus-veneris</name>
    <name type="common">Maidenhair fern</name>
    <dbReference type="NCBI Taxonomy" id="13818"/>
    <lineage>
        <taxon>Eukaryota</taxon>
        <taxon>Viridiplantae</taxon>
        <taxon>Streptophyta</taxon>
        <taxon>Embryophyta</taxon>
        <taxon>Tracheophyta</taxon>
        <taxon>Polypodiopsida</taxon>
        <taxon>Polypodiidae</taxon>
        <taxon>Polypodiales</taxon>
        <taxon>Pteridineae</taxon>
        <taxon>Pteridaceae</taxon>
        <taxon>Vittarioideae</taxon>
        <taxon>Adiantum</taxon>
    </lineage>
</organism>
<name>A0A9D4UES4_ADICA</name>
<accession>A0A9D4UES4</accession>
<dbReference type="OrthoDB" id="5411518at2759"/>
<protein>
    <submittedName>
        <fullName evidence="1">Uncharacterized protein</fullName>
    </submittedName>
</protein>
<dbReference type="PANTHER" id="PTHR39290">
    <property type="entry name" value="C3H1-TYPE DOMAIN-CONTAINING PROTEIN-RELATED"/>
    <property type="match status" value="1"/>
</dbReference>
<dbReference type="Gene3D" id="3.40.50.150">
    <property type="entry name" value="Vaccinia Virus protein VP39"/>
    <property type="match status" value="1"/>
</dbReference>
<dbReference type="InterPro" id="IPR029063">
    <property type="entry name" value="SAM-dependent_MTases_sf"/>
</dbReference>
<dbReference type="AlphaFoldDB" id="A0A9D4UES4"/>
<sequence>MEDHGPVQHPGYCAWCSCLPICDFIRLLFSPARRGELIPGTAVLPTASTDLLKAVPSITAAVDNGAVSHQLPAHETIDGGLNGSSVHNATDDIDTDFLGGEIPVLKTAESCISTVEARRERRHARGLVGGQLFENSDIIEDFLKREPLFRMYKRMFLKLPFSTSMLRRYMLSFSSDERNELHRRKIEMFSELIPAAGDGATDCNPRLVVYSDPNSSGPMRRNDRIVLPDVVIDALAIHYPCAAIALWKADQRQLEAGEGIGSTQAVSGQAATSSNLFNPLFEYVWLPWAKESQYYEHRDVGLLACEEMVIKGLHLRHAAIQAVSWAIPTLPVLHYMVQRAPDGRIVEIGSGMGYWALLLQQLGADVVAVDNMSDILNEQVANVYFLDTLVCDGAEFVKDGYAAGRALFLCWPHEPLFSNHKLETHCLAEHCLASYAGDTVFFVGEVGGYDGCTFNMTKWLQRNASNGWEIEMEIELPCWPLFHDTFLCCVKRSLPPAISSRPNLAAAPGNDHDLAANIKDKLEKLAPAVDALAEETSHPIGLVAASERANIAETDECKTPATELYEGEEIAHPTGHSDDIDHASEGAHEIALEEIHGEQKSKRSNLYNSSEVMRFASFSEAENEILKVLYSCTLTSVPSPAGTILRYSIRHTQAEVADAITSLPN</sequence>